<dbReference type="AlphaFoldDB" id="A0A1J8NGE9"/>
<evidence type="ECO:0000256" key="1">
    <source>
        <dbReference type="ARBA" id="ARBA00010990"/>
    </source>
</evidence>
<comment type="similarity">
    <text evidence="1">Belongs to the P-Pant transferase superfamily. Gsp/Sfp/HetI/AcpT family.</text>
</comment>
<dbReference type="InterPro" id="IPR037143">
    <property type="entry name" value="4-PPantetheinyl_Trfase_dom_sf"/>
</dbReference>
<keyword evidence="5" id="KW-1185">Reference proteome</keyword>
<dbReference type="PANTHER" id="PTHR12215">
    <property type="entry name" value="PHOSPHOPANTETHEINE TRANSFERASE"/>
    <property type="match status" value="1"/>
</dbReference>
<dbReference type="PANTHER" id="PTHR12215:SF10">
    <property type="entry name" value="L-AMINOADIPATE-SEMIALDEHYDE DEHYDROGENASE-PHOSPHOPANTETHEINYL TRANSFERASE"/>
    <property type="match status" value="1"/>
</dbReference>
<dbReference type="Pfam" id="PF01648">
    <property type="entry name" value="ACPS"/>
    <property type="match status" value="1"/>
</dbReference>
<comment type="caution">
    <text evidence="4">The sequence shown here is derived from an EMBL/GenBank/DDBJ whole genome shotgun (WGS) entry which is preliminary data.</text>
</comment>
<dbReference type="Proteomes" id="UP000183924">
    <property type="component" value="Unassembled WGS sequence"/>
</dbReference>
<dbReference type="RefSeq" id="WP_071662734.1">
    <property type="nucleotide sequence ID" value="NZ_LUKY01000033.1"/>
</dbReference>
<proteinExistence type="inferred from homology"/>
<dbReference type="GO" id="GO:0005829">
    <property type="term" value="C:cytosol"/>
    <property type="evidence" value="ECO:0007669"/>
    <property type="project" value="TreeGrafter"/>
</dbReference>
<evidence type="ECO:0000256" key="2">
    <source>
        <dbReference type="ARBA" id="ARBA00022679"/>
    </source>
</evidence>
<protein>
    <recommendedName>
        <fullName evidence="3">4'-phosphopantetheinyl transferase domain-containing protein</fullName>
    </recommendedName>
</protein>
<dbReference type="InterPro" id="IPR008278">
    <property type="entry name" value="4-PPantetheinyl_Trfase_dom"/>
</dbReference>
<keyword evidence="2" id="KW-0808">Transferase</keyword>
<gene>
    <name evidence="4" type="ORF">A1D18_05145</name>
</gene>
<reference evidence="4 5" key="1">
    <citation type="submission" date="2016-03" db="EMBL/GenBank/DDBJ databases">
        <title>Comparative genomics of Rickettsiella.</title>
        <authorList>
            <person name="Chandler C."/>
            <person name="Wang Y."/>
        </authorList>
    </citation>
    <scope>NUCLEOTIDE SEQUENCE [LARGE SCALE GENOMIC DNA]</scope>
    <source>
        <strain evidence="4 5">RCFS May 2013</strain>
    </source>
</reference>
<dbReference type="GO" id="GO:0000287">
    <property type="term" value="F:magnesium ion binding"/>
    <property type="evidence" value="ECO:0007669"/>
    <property type="project" value="InterPro"/>
</dbReference>
<organism evidence="4 5">
    <name type="scientific">Candidatus Rickettsiella isopodorum</name>
    <dbReference type="NCBI Taxonomy" id="1225476"/>
    <lineage>
        <taxon>Bacteria</taxon>
        <taxon>Pseudomonadati</taxon>
        <taxon>Pseudomonadota</taxon>
        <taxon>Gammaproteobacteria</taxon>
        <taxon>Legionellales</taxon>
        <taxon>Coxiellaceae</taxon>
        <taxon>Rickettsiella</taxon>
    </lineage>
</organism>
<feature type="domain" description="4'-phosphopantetheinyl transferase" evidence="3">
    <location>
        <begin position="110"/>
        <end position="215"/>
    </location>
</feature>
<evidence type="ECO:0000313" key="5">
    <source>
        <dbReference type="Proteomes" id="UP000183924"/>
    </source>
</evidence>
<evidence type="ECO:0000313" key="4">
    <source>
        <dbReference type="EMBL" id="OIZ94240.1"/>
    </source>
</evidence>
<dbReference type="EMBL" id="LUKY01000033">
    <property type="protein sequence ID" value="OIZ94240.1"/>
    <property type="molecule type" value="Genomic_DNA"/>
</dbReference>
<accession>A0A1J8NGE9</accession>
<sequence length="240" mass="27876">MGGLNPPIIYIWHTRLEVHAKKYTLFQSWLSSEEKIRAEKLATPYRQNFIISRGVLRDLLAYYSNYPPQELKLSYSLSGKPLLINPEQPIEFNLSHSKNILAYAFTIDAPVGIDIEYISHRTNLDKIAYRFFPADEYDRLKLLEGKKKLKAFFNAWVKTEVLIKAMGKTLQTHPYSRYKLSLDPQLNPLIDIKKSIDSLYTFYNLSLYPNFATAVAVKGDRKPIVIKKYTKTMFARVKSK</sequence>
<dbReference type="SUPFAM" id="SSF56214">
    <property type="entry name" value="4'-phosphopantetheinyl transferase"/>
    <property type="match status" value="2"/>
</dbReference>
<evidence type="ECO:0000259" key="3">
    <source>
        <dbReference type="Pfam" id="PF01648"/>
    </source>
</evidence>
<dbReference type="GO" id="GO:0008897">
    <property type="term" value="F:holo-[acyl-carrier-protein] synthase activity"/>
    <property type="evidence" value="ECO:0007669"/>
    <property type="project" value="InterPro"/>
</dbReference>
<dbReference type="STRING" id="1225476.A1D18_05145"/>
<dbReference type="Gene3D" id="3.90.470.20">
    <property type="entry name" value="4'-phosphopantetheinyl transferase domain"/>
    <property type="match status" value="2"/>
</dbReference>
<dbReference type="InterPro" id="IPR050559">
    <property type="entry name" value="P-Pant_transferase_sf"/>
</dbReference>
<dbReference type="OrthoDB" id="9808281at2"/>
<name>A0A1J8NGE9_9COXI</name>
<dbReference type="GO" id="GO:0019878">
    <property type="term" value="P:lysine biosynthetic process via aminoadipic acid"/>
    <property type="evidence" value="ECO:0007669"/>
    <property type="project" value="TreeGrafter"/>
</dbReference>